<accession>A0A0F8WY10</accession>
<name>A0A0F8WY10_9ZZZZ</name>
<organism evidence="2">
    <name type="scientific">marine sediment metagenome</name>
    <dbReference type="NCBI Taxonomy" id="412755"/>
    <lineage>
        <taxon>unclassified sequences</taxon>
        <taxon>metagenomes</taxon>
        <taxon>ecological metagenomes</taxon>
    </lineage>
</organism>
<evidence type="ECO:0000313" key="2">
    <source>
        <dbReference type="EMBL" id="KKK61538.1"/>
    </source>
</evidence>
<proteinExistence type="predicted"/>
<dbReference type="AlphaFoldDB" id="A0A0F8WY10"/>
<sequence length="29" mass="3217">MVASVDSSKEQGHGQASQRSKRTDQVDER</sequence>
<evidence type="ECO:0000256" key="1">
    <source>
        <dbReference type="SAM" id="MobiDB-lite"/>
    </source>
</evidence>
<protein>
    <submittedName>
        <fullName evidence="2">Uncharacterized protein</fullName>
    </submittedName>
</protein>
<reference evidence="2" key="1">
    <citation type="journal article" date="2015" name="Nature">
        <title>Complex archaea that bridge the gap between prokaryotes and eukaryotes.</title>
        <authorList>
            <person name="Spang A."/>
            <person name="Saw J.H."/>
            <person name="Jorgensen S.L."/>
            <person name="Zaremba-Niedzwiedzka K."/>
            <person name="Martijn J."/>
            <person name="Lind A.E."/>
            <person name="van Eijk R."/>
            <person name="Schleper C."/>
            <person name="Guy L."/>
            <person name="Ettema T.J."/>
        </authorList>
    </citation>
    <scope>NUCLEOTIDE SEQUENCE</scope>
</reference>
<feature type="non-terminal residue" evidence="2">
    <location>
        <position position="29"/>
    </location>
</feature>
<gene>
    <name evidence="2" type="ORF">LCGC14_3013350</name>
</gene>
<feature type="region of interest" description="Disordered" evidence="1">
    <location>
        <begin position="1"/>
        <end position="29"/>
    </location>
</feature>
<dbReference type="EMBL" id="LAZR01062427">
    <property type="protein sequence ID" value="KKK61538.1"/>
    <property type="molecule type" value="Genomic_DNA"/>
</dbReference>
<comment type="caution">
    <text evidence="2">The sequence shown here is derived from an EMBL/GenBank/DDBJ whole genome shotgun (WGS) entry which is preliminary data.</text>
</comment>